<evidence type="ECO:0000256" key="1">
    <source>
        <dbReference type="SAM" id="Phobius"/>
    </source>
</evidence>
<accession>A0ABW4CMJ4</accession>
<dbReference type="Proteomes" id="UP001597192">
    <property type="component" value="Unassembled WGS sequence"/>
</dbReference>
<feature type="transmembrane region" description="Helical" evidence="1">
    <location>
        <begin position="193"/>
        <end position="212"/>
    </location>
</feature>
<evidence type="ECO:0000313" key="3">
    <source>
        <dbReference type="Proteomes" id="UP001597192"/>
    </source>
</evidence>
<reference evidence="3" key="1">
    <citation type="journal article" date="2019" name="Int. J. Syst. Evol. Microbiol.">
        <title>The Global Catalogue of Microorganisms (GCM) 10K type strain sequencing project: providing services to taxonomists for standard genome sequencing and annotation.</title>
        <authorList>
            <consortium name="The Broad Institute Genomics Platform"/>
            <consortium name="The Broad Institute Genome Sequencing Center for Infectious Disease"/>
            <person name="Wu L."/>
            <person name="Ma J."/>
        </authorList>
    </citation>
    <scope>NUCLEOTIDE SEQUENCE [LARGE SCALE GENOMIC DNA]</scope>
    <source>
        <strain evidence="3">CCM 8947</strain>
    </source>
</reference>
<dbReference type="EMBL" id="JBHTOG010000023">
    <property type="protein sequence ID" value="MFD1432149.1"/>
    <property type="molecule type" value="Genomic_DNA"/>
</dbReference>
<feature type="transmembrane region" description="Helical" evidence="1">
    <location>
        <begin position="56"/>
        <end position="75"/>
    </location>
</feature>
<keyword evidence="1" id="KW-1133">Transmembrane helix</keyword>
<protein>
    <submittedName>
        <fullName evidence="2">YitT family protein</fullName>
    </submittedName>
</protein>
<keyword evidence="1" id="KW-0472">Membrane</keyword>
<organism evidence="2 3">
    <name type="scientific">Lacticaseibacillus yichunensis</name>
    <dbReference type="NCBI Taxonomy" id="2486015"/>
    <lineage>
        <taxon>Bacteria</taxon>
        <taxon>Bacillati</taxon>
        <taxon>Bacillota</taxon>
        <taxon>Bacilli</taxon>
        <taxon>Lactobacillales</taxon>
        <taxon>Lactobacillaceae</taxon>
        <taxon>Lacticaseibacillus</taxon>
    </lineage>
</organism>
<sequence length="220" mass="24207">MNQTSIKLPLPELLGYFALSLVINALGNGITVALNLGSALWTASAVNISHILPIDLGTVMMGLGGLTIIANALLLRKWEWRRVLGNLIFMLPFSYLVGGFSALVARLPWGSLPLWGRILFDLLGICLIAIGISLYQRVNLMLHPSDDLMQIIRFHFFKGSAVRAQLVAFMPPLVLILICVVISHHIYAVNIGTIFSLAFSGSVVGWADTHIFPRLKHQRI</sequence>
<feature type="transmembrane region" description="Helical" evidence="1">
    <location>
        <begin position="166"/>
        <end position="187"/>
    </location>
</feature>
<keyword evidence="1" id="KW-0812">Transmembrane</keyword>
<feature type="transmembrane region" description="Helical" evidence="1">
    <location>
        <begin position="87"/>
        <end position="109"/>
    </location>
</feature>
<feature type="transmembrane region" description="Helical" evidence="1">
    <location>
        <begin position="13"/>
        <end position="36"/>
    </location>
</feature>
<evidence type="ECO:0000313" key="2">
    <source>
        <dbReference type="EMBL" id="MFD1432149.1"/>
    </source>
</evidence>
<keyword evidence="3" id="KW-1185">Reference proteome</keyword>
<dbReference type="RefSeq" id="WP_125697580.1">
    <property type="nucleotide sequence ID" value="NZ_JBHTOG010000023.1"/>
</dbReference>
<name>A0ABW4CMJ4_9LACO</name>
<comment type="caution">
    <text evidence="2">The sequence shown here is derived from an EMBL/GenBank/DDBJ whole genome shotgun (WGS) entry which is preliminary data.</text>
</comment>
<feature type="transmembrane region" description="Helical" evidence="1">
    <location>
        <begin position="115"/>
        <end position="135"/>
    </location>
</feature>
<dbReference type="Pfam" id="PF19700">
    <property type="entry name" value="DUF6198"/>
    <property type="match status" value="1"/>
</dbReference>
<proteinExistence type="predicted"/>
<dbReference type="InterPro" id="IPR038750">
    <property type="entry name" value="YczE/YyaS-like"/>
</dbReference>
<gene>
    <name evidence="2" type="ORF">ACFQ47_05560</name>
</gene>